<protein>
    <submittedName>
        <fullName evidence="1">Uncharacterized protein</fullName>
    </submittedName>
</protein>
<dbReference type="AlphaFoldDB" id="A0A7V7RKJ8"/>
<name>A0A7V7RKJ8_9BACI</name>
<proteinExistence type="predicted"/>
<evidence type="ECO:0000313" key="1">
    <source>
        <dbReference type="EMBL" id="KAB2331842.1"/>
    </source>
</evidence>
<dbReference type="RefSeq" id="WP_151574709.1">
    <property type="nucleotide sequence ID" value="NZ_WBOT01000004.1"/>
</dbReference>
<comment type="caution">
    <text evidence="1">The sequence shown here is derived from an EMBL/GenBank/DDBJ whole genome shotgun (WGS) entry which is preliminary data.</text>
</comment>
<organism evidence="1 2">
    <name type="scientific">Bacillus mesophilum</name>
    <dbReference type="NCBI Taxonomy" id="1071718"/>
    <lineage>
        <taxon>Bacteria</taxon>
        <taxon>Bacillati</taxon>
        <taxon>Bacillota</taxon>
        <taxon>Bacilli</taxon>
        <taxon>Bacillales</taxon>
        <taxon>Bacillaceae</taxon>
        <taxon>Bacillus</taxon>
    </lineage>
</organism>
<reference evidence="1 2" key="1">
    <citation type="journal article" date="2014" name="Arch. Microbiol.">
        <title>Bacillus mesophilum sp. nov., strain IITR-54T, a novel 4-chlorobiphenyl dechlorinating bacterium.</title>
        <authorList>
            <person name="Manickam N."/>
            <person name="Singh N.K."/>
            <person name="Bajaj A."/>
            <person name="Kumar R.M."/>
            <person name="Kaur G."/>
            <person name="Kaur N."/>
            <person name="Bala M."/>
            <person name="Kumar A."/>
            <person name="Mayilraj S."/>
        </authorList>
    </citation>
    <scope>NUCLEOTIDE SEQUENCE [LARGE SCALE GENOMIC DNA]</scope>
    <source>
        <strain evidence="1 2">IITR-54</strain>
    </source>
</reference>
<accession>A0A7V7RKJ8</accession>
<keyword evidence="2" id="KW-1185">Reference proteome</keyword>
<evidence type="ECO:0000313" key="2">
    <source>
        <dbReference type="Proteomes" id="UP000441354"/>
    </source>
</evidence>
<dbReference type="OrthoDB" id="2704409at2"/>
<gene>
    <name evidence="1" type="ORF">F7732_14325</name>
</gene>
<dbReference type="EMBL" id="WBOT01000004">
    <property type="protein sequence ID" value="KAB2331842.1"/>
    <property type="molecule type" value="Genomic_DNA"/>
</dbReference>
<sequence length="123" mass="14203">MITREMLVRYTELIKRKKELDDELADLKTSFNSYFDHTVGEGQKGELVVHDFKLQRQIRTAEKYEQDSTVEKLEGLNLNNLIVKSPDEAKIKSAIELGLLTNEDLQDCKTVKKTQAIYVKQSI</sequence>
<dbReference type="Proteomes" id="UP000441354">
    <property type="component" value="Unassembled WGS sequence"/>
</dbReference>